<dbReference type="Proteomes" id="UP001152523">
    <property type="component" value="Unassembled WGS sequence"/>
</dbReference>
<accession>A0AAV0DY85</accession>
<comment type="caution">
    <text evidence="1">The sequence shown here is derived from an EMBL/GenBank/DDBJ whole genome shotgun (WGS) entry which is preliminary data.</text>
</comment>
<sequence>MADELFGKIMLPDELSQERAANLYIMALDESVAVVKFDREIHGGSCILWVMKEYGVVESWSRLHSIELVEGMERIVGFRKNGDILFSTNKSELVSYCPNTRVVNKLGIFGTSRSLYVGNYLETLLLLQDHSCIVEGLAKEIKSMSI</sequence>
<reference evidence="1" key="1">
    <citation type="submission" date="2022-07" db="EMBL/GenBank/DDBJ databases">
        <authorList>
            <person name="Macas J."/>
            <person name="Novak P."/>
            <person name="Neumann P."/>
        </authorList>
    </citation>
    <scope>NUCLEOTIDE SEQUENCE</scope>
</reference>
<protein>
    <recommendedName>
        <fullName evidence="3">F-box associated domain-containing protein</fullName>
    </recommendedName>
</protein>
<evidence type="ECO:0000313" key="2">
    <source>
        <dbReference type="Proteomes" id="UP001152523"/>
    </source>
</evidence>
<keyword evidence="2" id="KW-1185">Reference proteome</keyword>
<dbReference type="EMBL" id="CAMAPF010000148">
    <property type="protein sequence ID" value="CAH9108670.1"/>
    <property type="molecule type" value="Genomic_DNA"/>
</dbReference>
<organism evidence="1 2">
    <name type="scientific">Cuscuta epithymum</name>
    <dbReference type="NCBI Taxonomy" id="186058"/>
    <lineage>
        <taxon>Eukaryota</taxon>
        <taxon>Viridiplantae</taxon>
        <taxon>Streptophyta</taxon>
        <taxon>Embryophyta</taxon>
        <taxon>Tracheophyta</taxon>
        <taxon>Spermatophyta</taxon>
        <taxon>Magnoliopsida</taxon>
        <taxon>eudicotyledons</taxon>
        <taxon>Gunneridae</taxon>
        <taxon>Pentapetalae</taxon>
        <taxon>asterids</taxon>
        <taxon>lamiids</taxon>
        <taxon>Solanales</taxon>
        <taxon>Convolvulaceae</taxon>
        <taxon>Cuscuteae</taxon>
        <taxon>Cuscuta</taxon>
        <taxon>Cuscuta subgen. Cuscuta</taxon>
    </lineage>
</organism>
<evidence type="ECO:0008006" key="3">
    <source>
        <dbReference type="Google" id="ProtNLM"/>
    </source>
</evidence>
<gene>
    <name evidence="1" type="ORF">CEPIT_LOCUS18434</name>
</gene>
<evidence type="ECO:0000313" key="1">
    <source>
        <dbReference type="EMBL" id="CAH9108670.1"/>
    </source>
</evidence>
<dbReference type="AlphaFoldDB" id="A0AAV0DY85"/>
<name>A0AAV0DY85_9ASTE</name>
<proteinExistence type="predicted"/>